<feature type="transmembrane region" description="Helical" evidence="7">
    <location>
        <begin position="231"/>
        <end position="253"/>
    </location>
</feature>
<feature type="transmembrane region" description="Helical" evidence="7">
    <location>
        <begin position="129"/>
        <end position="151"/>
    </location>
</feature>
<dbReference type="GO" id="GO:0005886">
    <property type="term" value="C:plasma membrane"/>
    <property type="evidence" value="ECO:0007669"/>
    <property type="project" value="UniProtKB-SubCell"/>
</dbReference>
<feature type="transmembrane region" description="Helical" evidence="7">
    <location>
        <begin position="100"/>
        <end position="123"/>
    </location>
</feature>
<evidence type="ECO:0000256" key="5">
    <source>
        <dbReference type="ARBA" id="ARBA00022989"/>
    </source>
</evidence>
<accession>A0A347WIZ9</accession>
<dbReference type="PANTHER" id="PTHR43386">
    <property type="entry name" value="OLIGOPEPTIDE TRANSPORT SYSTEM PERMEASE PROTEIN APPC"/>
    <property type="match status" value="1"/>
</dbReference>
<sequence>MTLTTKERIAVGLSVLFIVFLLFAPGNSPRQVDMLATLRAPSAEHWLGTDHLGRDLLTLMKHGCIRTLLMLFSASVTGLIIGVSLGLLAGYFDCWWSRGLVFMAEIVLTIPTFILALIITALLGLTPVSAGFVLGFSSSGHYIVQISQLVKEVKERPYIELLHKTGISHRRIIFRHVWVNILPVILTSFGNQVSNYVLDYAGLTFIGLGTDPTQADWGTMLYQYRLYLFDAPWLVILPCLGIFCIALVFHILFDRSYQSLA</sequence>
<dbReference type="AlphaFoldDB" id="A0A347WIZ9"/>
<dbReference type="KEGG" id="abae:CL176_02875"/>
<evidence type="ECO:0000256" key="3">
    <source>
        <dbReference type="ARBA" id="ARBA00022475"/>
    </source>
</evidence>
<keyword evidence="3" id="KW-1003">Cell membrane</keyword>
<dbReference type="OrthoDB" id="9797472at2"/>
<dbReference type="CDD" id="cd06261">
    <property type="entry name" value="TM_PBP2"/>
    <property type="match status" value="1"/>
</dbReference>
<dbReference type="PROSITE" id="PS50928">
    <property type="entry name" value="ABC_TM1"/>
    <property type="match status" value="1"/>
</dbReference>
<dbReference type="PANTHER" id="PTHR43386:SF1">
    <property type="entry name" value="D,D-DIPEPTIDE TRANSPORT SYSTEM PERMEASE PROTEIN DDPC-RELATED"/>
    <property type="match status" value="1"/>
</dbReference>
<feature type="domain" description="ABC transmembrane type-1" evidence="8">
    <location>
        <begin position="64"/>
        <end position="253"/>
    </location>
</feature>
<dbReference type="SUPFAM" id="SSF161098">
    <property type="entry name" value="MetI-like"/>
    <property type="match status" value="1"/>
</dbReference>
<keyword evidence="5 7" id="KW-1133">Transmembrane helix</keyword>
<dbReference type="EMBL" id="CP023434">
    <property type="protein sequence ID" value="AXY25056.1"/>
    <property type="molecule type" value="Genomic_DNA"/>
</dbReference>
<evidence type="ECO:0000259" key="8">
    <source>
        <dbReference type="PROSITE" id="PS50928"/>
    </source>
</evidence>
<dbReference type="GO" id="GO:0055085">
    <property type="term" value="P:transmembrane transport"/>
    <property type="evidence" value="ECO:0007669"/>
    <property type="project" value="InterPro"/>
</dbReference>
<keyword evidence="2 7" id="KW-0813">Transport</keyword>
<comment type="similarity">
    <text evidence="7">Belongs to the binding-protein-dependent transport system permease family.</text>
</comment>
<evidence type="ECO:0000256" key="6">
    <source>
        <dbReference type="ARBA" id="ARBA00023136"/>
    </source>
</evidence>
<protein>
    <submittedName>
        <fullName evidence="9">Peptide ABC transporter permease</fullName>
    </submittedName>
</protein>
<keyword evidence="4 7" id="KW-0812">Transmembrane</keyword>
<feature type="transmembrane region" description="Helical" evidence="7">
    <location>
        <begin position="9"/>
        <end position="26"/>
    </location>
</feature>
<evidence type="ECO:0000256" key="1">
    <source>
        <dbReference type="ARBA" id="ARBA00004651"/>
    </source>
</evidence>
<dbReference type="Pfam" id="PF00528">
    <property type="entry name" value="BPD_transp_1"/>
    <property type="match status" value="1"/>
</dbReference>
<gene>
    <name evidence="9" type="ORF">CL176_02875</name>
</gene>
<proteinExistence type="inferred from homology"/>
<evidence type="ECO:0000256" key="4">
    <source>
        <dbReference type="ARBA" id="ARBA00022692"/>
    </source>
</evidence>
<comment type="subcellular location">
    <subcellularLocation>
        <location evidence="1 7">Cell membrane</location>
        <topology evidence="1 7">Multi-pass membrane protein</topology>
    </subcellularLocation>
</comment>
<name>A0A347WIZ9_9LACT</name>
<dbReference type="Proteomes" id="UP000263232">
    <property type="component" value="Chromosome"/>
</dbReference>
<dbReference type="RefSeq" id="WP_118989976.1">
    <property type="nucleotide sequence ID" value="NZ_CP023434.1"/>
</dbReference>
<dbReference type="Gene3D" id="1.10.3720.10">
    <property type="entry name" value="MetI-like"/>
    <property type="match status" value="1"/>
</dbReference>
<evidence type="ECO:0000256" key="2">
    <source>
        <dbReference type="ARBA" id="ARBA00022448"/>
    </source>
</evidence>
<feature type="transmembrane region" description="Helical" evidence="7">
    <location>
        <begin position="68"/>
        <end position="88"/>
    </location>
</feature>
<evidence type="ECO:0000313" key="10">
    <source>
        <dbReference type="Proteomes" id="UP000263232"/>
    </source>
</evidence>
<dbReference type="InterPro" id="IPR000515">
    <property type="entry name" value="MetI-like"/>
</dbReference>
<evidence type="ECO:0000256" key="7">
    <source>
        <dbReference type="RuleBase" id="RU363032"/>
    </source>
</evidence>
<organism evidence="9 10">
    <name type="scientific">Suicoccus acidiformans</name>
    <dbReference type="NCBI Taxonomy" id="2036206"/>
    <lineage>
        <taxon>Bacteria</taxon>
        <taxon>Bacillati</taxon>
        <taxon>Bacillota</taxon>
        <taxon>Bacilli</taxon>
        <taxon>Lactobacillales</taxon>
        <taxon>Aerococcaceae</taxon>
        <taxon>Suicoccus</taxon>
    </lineage>
</organism>
<keyword evidence="10" id="KW-1185">Reference proteome</keyword>
<dbReference type="InterPro" id="IPR035906">
    <property type="entry name" value="MetI-like_sf"/>
</dbReference>
<evidence type="ECO:0000313" key="9">
    <source>
        <dbReference type="EMBL" id="AXY25056.1"/>
    </source>
</evidence>
<dbReference type="InterPro" id="IPR050366">
    <property type="entry name" value="BP-dependent_transpt_permease"/>
</dbReference>
<keyword evidence="6 7" id="KW-0472">Membrane</keyword>
<feature type="transmembrane region" description="Helical" evidence="7">
    <location>
        <begin position="172"/>
        <end position="190"/>
    </location>
</feature>
<reference evidence="9 10" key="1">
    <citation type="submission" date="2017-09" db="EMBL/GenBank/DDBJ databases">
        <title>Complete genome sequence of Oxytococcus suis strain ZY16052.</title>
        <authorList>
            <person name="Li F."/>
        </authorList>
    </citation>
    <scope>NUCLEOTIDE SEQUENCE [LARGE SCALE GENOMIC DNA]</scope>
    <source>
        <strain evidence="9 10">ZY16052</strain>
    </source>
</reference>